<comment type="caution">
    <text evidence="1">The sequence shown here is derived from an EMBL/GenBank/DDBJ whole genome shotgun (WGS) entry which is preliminary data.</text>
</comment>
<organism evidence="1 2">
    <name type="scientific">Chitinophaga tropicalis</name>
    <dbReference type="NCBI Taxonomy" id="2683588"/>
    <lineage>
        <taxon>Bacteria</taxon>
        <taxon>Pseudomonadati</taxon>
        <taxon>Bacteroidota</taxon>
        <taxon>Chitinophagia</taxon>
        <taxon>Chitinophagales</taxon>
        <taxon>Chitinophagaceae</taxon>
        <taxon>Chitinophaga</taxon>
    </lineage>
</organism>
<protein>
    <recommendedName>
        <fullName evidence="3">Adhesin</fullName>
    </recommendedName>
</protein>
<dbReference type="Proteomes" id="UP000461730">
    <property type="component" value="Unassembled WGS sequence"/>
</dbReference>
<evidence type="ECO:0008006" key="3">
    <source>
        <dbReference type="Google" id="ProtNLM"/>
    </source>
</evidence>
<dbReference type="AlphaFoldDB" id="A0A7K1U9V6"/>
<dbReference type="EMBL" id="WRXN01000012">
    <property type="protein sequence ID" value="MVT11151.1"/>
    <property type="molecule type" value="Genomic_DNA"/>
</dbReference>
<dbReference type="RefSeq" id="WP_157308581.1">
    <property type="nucleotide sequence ID" value="NZ_WRXN01000012.1"/>
</dbReference>
<evidence type="ECO:0000313" key="2">
    <source>
        <dbReference type="Proteomes" id="UP000461730"/>
    </source>
</evidence>
<proteinExistence type="predicted"/>
<accession>A0A7K1U9V6</accession>
<sequence>MATKNDPKVLGREELKELFKNGRLPDENHFANLIDSTINKQEDGFTKDEENGMLIAALGTSKRLVSFYRTNDDLKPFFVMEKDDRENPGLRMQSYTNIEKDELRDKKSFFLHQDGNMGIGQPCSPGLKMDVGGFVGMEGRTGTFVTGKVPANGKWHTIIPHQNNCQAYEVIARTGMTGSGRFAILHGYALSAYGRSHSKIRQTSAYYGFCWNKLKLRWVGGTHDYALQLRTNRNYGAEVGIYYRVTRLWDDETFMPPGYYY</sequence>
<name>A0A7K1U9V6_9BACT</name>
<evidence type="ECO:0000313" key="1">
    <source>
        <dbReference type="EMBL" id="MVT11151.1"/>
    </source>
</evidence>
<gene>
    <name evidence="1" type="ORF">GO493_22980</name>
</gene>
<keyword evidence="2" id="KW-1185">Reference proteome</keyword>
<reference evidence="1 2" key="1">
    <citation type="submission" date="2019-12" db="EMBL/GenBank/DDBJ databases">
        <title>Chitinophaga sp. strain ysch24 (GDMCC 1.1355), whole genome shotgun sequence.</title>
        <authorList>
            <person name="Zhang X."/>
        </authorList>
    </citation>
    <scope>NUCLEOTIDE SEQUENCE [LARGE SCALE GENOMIC DNA]</scope>
    <source>
        <strain evidence="2">ysch24</strain>
    </source>
</reference>